<dbReference type="EMBL" id="JACBYQ010000002">
    <property type="protein sequence ID" value="NYE95609.1"/>
    <property type="molecule type" value="Genomic_DNA"/>
</dbReference>
<evidence type="ECO:0000259" key="5">
    <source>
        <dbReference type="Pfam" id="PF20148"/>
    </source>
</evidence>
<dbReference type="Gene3D" id="2.180.10.10">
    <property type="entry name" value="RHS repeat-associated core"/>
    <property type="match status" value="4"/>
</dbReference>
<gene>
    <name evidence="8" type="ORF">FHU41_001859</name>
</gene>
<organism evidence="8 9">
    <name type="scientific">Psychromicrobium silvestre</name>
    <dbReference type="NCBI Taxonomy" id="1645614"/>
    <lineage>
        <taxon>Bacteria</taxon>
        <taxon>Bacillati</taxon>
        <taxon>Actinomycetota</taxon>
        <taxon>Actinomycetes</taxon>
        <taxon>Micrococcales</taxon>
        <taxon>Micrococcaceae</taxon>
        <taxon>Psychromicrobium</taxon>
    </lineage>
</organism>
<dbReference type="InterPro" id="IPR056823">
    <property type="entry name" value="TEN-like_YD-shell"/>
</dbReference>
<evidence type="ECO:0000259" key="7">
    <source>
        <dbReference type="Pfam" id="PF25275"/>
    </source>
</evidence>
<feature type="compositionally biased region" description="Polar residues" evidence="2">
    <location>
        <begin position="341"/>
        <end position="355"/>
    </location>
</feature>
<dbReference type="InterPro" id="IPR050708">
    <property type="entry name" value="T6SS_VgrG/RHS"/>
</dbReference>
<evidence type="ECO:0000256" key="1">
    <source>
        <dbReference type="ARBA" id="ARBA00022737"/>
    </source>
</evidence>
<dbReference type="InterPro" id="IPR008258">
    <property type="entry name" value="Transglycosylase_SLT_dom_1"/>
</dbReference>
<dbReference type="RefSeq" id="WP_179389371.1">
    <property type="nucleotide sequence ID" value="NZ_JACBYQ010000002.1"/>
</dbReference>
<sequence length="2254" mass="232862">MLRWSPWKALLGLFLALATVLPLMSVATPASAVQQASPPSVAVQTNDLFGQKAASSSDIAVGAFGDSAGYHVQIGRESDGFTWRSLAVIKPEGMDSSSWTGYQCLSGDGKYIAVAVLAGASINYQNARDHGAFGYAVEVATGKVIPLVSGVGLRYYSPGCGTGHTAVFSLSLGSNEELTGLVSADLATGKIISQRTVKGEVTSAIPTGKDIVGVLGSSLVRVPAVSSEKKPFVPLASLKGALFNLRPTRTGAVDFLVVTPNADQTQLARFEGNGVKVFGQGATVKVRLFGGRDGVNIISGIDANAPGLKAVDASSLGQPPASSSLDGDAIFNAPAAKPSDANASPSPTTAGSPVSGQVLATATGQRADRSFDAVATKVITAVAGFVPANVLSQPPISEHNTVSPQESKSNEASKSSPLAMQLSKMAPATASTSSSTTPSCAIGRLDPAGQVMQPSNAQVNWATQMAEQGLLSGSTYARPANFENMGLVSYSPSDDFAPIPLDHPSGTTQTTVPRSVMLGILAQESNFNQASWHALPSVPGDPLIANYYGVAGSIDQIDYPNADCGYGIAQVTTGMHAGDVSISHHGQMKIAADYQENIAAGLQILEDTWNQLYESGIKANNADPSKLENWYFALWAYNSGIQPTAAFGNTTGCTPSATCTGPDGTWGMGWSNNPKNPAYPPNRLPFLQSSYADAAHPGDWPYQERVLGWMASPIIRYGYYGFGTPDYHGASWLKMPAVNTMCDGSNHCNPTAANGAYCTLADSECWWSQPATWIGDCATSCATSAYEFGAGSTEPSHADPHPPTCDLGPTVPSGPGGAPIVVDDETSPPLNIVGCGANNWTSNGTFTMSYGQDANGVEVGQIDMHQLGVGFGGRILFDHTQPASEPQVINKGTWTPNLPSLQYYKLKVHFPATGATATDVVYTINPGGGVAPWKIRVNQDWGSEQWATIGTFAMQNGGSVSLDNTSNMTPSGYDVAYDAVAFIPMGGTPGTPIGGPSGIQDAPKGSNPAFVNCGCVARTAGDPVNTQTGYFGETLTDLSTPGFGVSLNLSRTFASALADPNGPNKTLAVNGPFGWGWTYSYGLSTTTDASGNVTVRQEDGSAVSFKLSGGSYTTTAPRFDAKLSKNGSNYTYTRRGNSFFTFDVATGRLISESDLAGNAASPTYSTKLNYDASGHLSTVVDPSNRSYTFTWSGAHITSVKDSASRQIDYVYDASGNLTDVYGVGTTRSGTTKNDADHAQFGYTTAHLMNSMRTPANYGKTTTPTPVTSMVYDSVERVTSQTDPLGRVTTFSYGPNSTVGLITGQTLITDPGGHKTLDSYDTNGLLTSETKGYGSSVAGTWKYTYDPITLGVSTAVDPDGHTQTYSYDDHGNRVSASDAAGNTTAMAFDDAGHQTQSISPTGLQTSTSYTVAGVPSSVTVNEIVQDAETGNPSGGPNTGTGTSADHRTTSFGYSDAAHPGELTSTTDPRGKTSTQSYDAFGNTTSRKDPVGDTSLMGYNTNTGWVTSTVSPAGVAAGVTAACTPPAKGCAIYGHDAWGHITATTDALNHKSAAGFDANGNQTSSTDANNHVTTTTFDAAGQPVLIKTADNNSTSTIYSATGKVAETVDGLGKHTVYGYDGQDRQISVTDANGKVSKTVLDPVGLKSSSTSAKGVVATYSYDSAGRMISLDYSDATPDVTALSYDANGKQLTLTDGTGTSSWAYDNYGELTSHTNGAGARVAYGYDDGGNQTSVTYPGQATAVLETYDDASRLATVTDFAGNKSSYSYNENSQVKSLSYPNGTTVNSNYDNAAQLASASLVKGSTTLASLSYGRDNMNQLTGQTPTGLPGVAKTYGYSSVNEVTSETTGSTVSSYTYDAAHNASKVRNGTQAFDAANSLCWSSTTVVTTPSCSTVPSGATSYSYDVDGNRTAAGAANYSYDGVDRLKAATVAGVSSSYTYDAAGLRASKTVGAVTTQFTWDDAQVPDLLSSGASNFIYGANGQAIEQVTGGAVMFYFVDQIGSIRALTDSTGSVTCGYSYDAYGKVSGHTGTASTPLQYAGGYSDTETGFVYFRARYLDPATTQFISHDPAFTKTLQWFAYAGNNPLNMVDPMGLDDWWNPGSWSGETWKNVGIGVGIAGAIIGGVALAATGVGLGIEIAGAAGLAISESAVAVGEVAGAVGLWAGAASTALDAGTCVGHLMSGDQDLIPCAGAALGAASFGFGGAASWGGTALLGEGGNSMKTGWDLGSGLFGAGGYGIDLPAFIHSCSGGEGGK</sequence>
<feature type="compositionally biased region" description="Polar residues" evidence="2">
    <location>
        <begin position="1461"/>
        <end position="1483"/>
    </location>
</feature>
<dbReference type="Pfam" id="PF01464">
    <property type="entry name" value="SLT"/>
    <property type="match status" value="1"/>
</dbReference>
<evidence type="ECO:0000259" key="4">
    <source>
        <dbReference type="Pfam" id="PF01464"/>
    </source>
</evidence>
<feature type="region of interest" description="Disordered" evidence="2">
    <location>
        <begin position="392"/>
        <end position="448"/>
    </location>
</feature>
<feature type="region of interest" description="Disordered" evidence="2">
    <location>
        <begin position="312"/>
        <end position="355"/>
    </location>
</feature>
<dbReference type="NCBIfam" id="TIGR01643">
    <property type="entry name" value="YD_repeat_2x"/>
    <property type="match status" value="4"/>
</dbReference>
<dbReference type="InterPro" id="IPR022385">
    <property type="entry name" value="Rhs_assc_core"/>
</dbReference>
<feature type="domain" description="Teneurin-like YD-shell" evidence="6">
    <location>
        <begin position="1772"/>
        <end position="2074"/>
    </location>
</feature>
<feature type="domain" description="Golvesin/Xly CBD-like" evidence="7">
    <location>
        <begin position="887"/>
        <end position="982"/>
    </location>
</feature>
<dbReference type="PANTHER" id="PTHR32305">
    <property type="match status" value="1"/>
</dbReference>
<dbReference type="InterPro" id="IPR045351">
    <property type="entry name" value="DUF6531"/>
</dbReference>
<dbReference type="Pfam" id="PF05593">
    <property type="entry name" value="RHS_repeat"/>
    <property type="match status" value="5"/>
</dbReference>
<evidence type="ECO:0000313" key="9">
    <source>
        <dbReference type="Proteomes" id="UP000521748"/>
    </source>
</evidence>
<feature type="chain" id="PRO_5031274756" evidence="3">
    <location>
        <begin position="33"/>
        <end position="2254"/>
    </location>
</feature>
<protein>
    <submittedName>
        <fullName evidence="8">RHS repeat-associated protein</fullName>
    </submittedName>
</protein>
<evidence type="ECO:0000313" key="8">
    <source>
        <dbReference type="EMBL" id="NYE95609.1"/>
    </source>
</evidence>
<dbReference type="InterPro" id="IPR033803">
    <property type="entry name" value="CBD-like_Golvesin-Xly"/>
</dbReference>
<keyword evidence="1" id="KW-0677">Repeat</keyword>
<feature type="domain" description="Transglycosylase SLT" evidence="4">
    <location>
        <begin position="508"/>
        <end position="644"/>
    </location>
</feature>
<dbReference type="Proteomes" id="UP000521748">
    <property type="component" value="Unassembled WGS sequence"/>
</dbReference>
<feature type="signal peptide" evidence="3">
    <location>
        <begin position="1"/>
        <end position="32"/>
    </location>
</feature>
<dbReference type="SUPFAM" id="SSF53955">
    <property type="entry name" value="Lysozyme-like"/>
    <property type="match status" value="1"/>
</dbReference>
<evidence type="ECO:0000256" key="3">
    <source>
        <dbReference type="SAM" id="SignalP"/>
    </source>
</evidence>
<proteinExistence type="predicted"/>
<reference evidence="8 9" key="1">
    <citation type="submission" date="2020-07" db="EMBL/GenBank/DDBJ databases">
        <title>Sequencing the genomes of 1000 actinobacteria strains.</title>
        <authorList>
            <person name="Klenk H.-P."/>
        </authorList>
    </citation>
    <scope>NUCLEOTIDE SEQUENCE [LARGE SCALE GENOMIC DNA]</scope>
    <source>
        <strain evidence="8 9">DSM 102047</strain>
    </source>
</reference>
<dbReference type="InterPro" id="IPR006530">
    <property type="entry name" value="YD"/>
</dbReference>
<dbReference type="Pfam" id="PF20148">
    <property type="entry name" value="DUF6531"/>
    <property type="match status" value="1"/>
</dbReference>
<comment type="caution">
    <text evidence="8">The sequence shown here is derived from an EMBL/GenBank/DDBJ whole genome shotgun (WGS) entry which is preliminary data.</text>
</comment>
<keyword evidence="3" id="KW-0732">Signal</keyword>
<feature type="compositionally biased region" description="Polar residues" evidence="2">
    <location>
        <begin position="392"/>
        <end position="418"/>
    </location>
</feature>
<dbReference type="Gene3D" id="1.10.530.10">
    <property type="match status" value="1"/>
</dbReference>
<evidence type="ECO:0000256" key="2">
    <source>
        <dbReference type="SAM" id="MobiDB-lite"/>
    </source>
</evidence>
<dbReference type="NCBIfam" id="TIGR03696">
    <property type="entry name" value="Rhs_assc_core"/>
    <property type="match status" value="1"/>
</dbReference>
<accession>A0A7Y9LU46</accession>
<dbReference type="PANTHER" id="PTHR32305:SF15">
    <property type="entry name" value="PROTEIN RHSA-RELATED"/>
    <property type="match status" value="1"/>
</dbReference>
<dbReference type="Pfam" id="PF25023">
    <property type="entry name" value="TEN_YD-shell"/>
    <property type="match status" value="1"/>
</dbReference>
<name>A0A7Y9LU46_9MICC</name>
<feature type="compositionally biased region" description="Polar residues" evidence="2">
    <location>
        <begin position="315"/>
        <end position="325"/>
    </location>
</feature>
<evidence type="ECO:0000259" key="6">
    <source>
        <dbReference type="Pfam" id="PF25023"/>
    </source>
</evidence>
<keyword evidence="9" id="KW-1185">Reference proteome</keyword>
<feature type="domain" description="DUF6531" evidence="5">
    <location>
        <begin position="1021"/>
        <end position="1105"/>
    </location>
</feature>
<dbReference type="InterPro" id="IPR023346">
    <property type="entry name" value="Lysozyme-like_dom_sf"/>
</dbReference>
<feature type="compositionally biased region" description="Low complexity" evidence="2">
    <location>
        <begin position="426"/>
        <end position="439"/>
    </location>
</feature>
<dbReference type="InterPro" id="IPR031325">
    <property type="entry name" value="RHS_repeat"/>
</dbReference>
<feature type="region of interest" description="Disordered" evidence="2">
    <location>
        <begin position="1425"/>
        <end position="1491"/>
    </location>
</feature>
<dbReference type="Pfam" id="PF25275">
    <property type="entry name" value="Golvesin_C"/>
    <property type="match status" value="1"/>
</dbReference>